<evidence type="ECO:0000313" key="2">
    <source>
        <dbReference type="EMBL" id="SFB75890.1"/>
    </source>
</evidence>
<evidence type="ECO:0008006" key="4">
    <source>
        <dbReference type="Google" id="ProtNLM"/>
    </source>
</evidence>
<dbReference type="InterPro" id="IPR020349">
    <property type="entry name" value="Uncharacterised_14.7kDa"/>
</dbReference>
<gene>
    <name evidence="2" type="ORF">SAMN04488094_101332</name>
</gene>
<dbReference type="AlphaFoldDB" id="A0A1I1DT41"/>
<reference evidence="2 3" key="1">
    <citation type="submission" date="2016-10" db="EMBL/GenBank/DDBJ databases">
        <authorList>
            <person name="de Groot N.N."/>
        </authorList>
    </citation>
    <scope>NUCLEOTIDE SEQUENCE [LARGE SCALE GENOMIC DNA]</scope>
    <source>
        <strain evidence="2 3">DSM 19548</strain>
    </source>
</reference>
<keyword evidence="3" id="KW-1185">Reference proteome</keyword>
<accession>A0A1I1DT41</accession>
<feature type="signal peptide" evidence="1">
    <location>
        <begin position="1"/>
        <end position="26"/>
    </location>
</feature>
<dbReference type="Pfam" id="PF17267">
    <property type="entry name" value="DUF5333"/>
    <property type="match status" value="1"/>
</dbReference>
<name>A0A1I1DT41_9RHOB</name>
<dbReference type="STRING" id="441112.SAMN04488094_101332"/>
<evidence type="ECO:0000256" key="1">
    <source>
        <dbReference type="SAM" id="SignalP"/>
    </source>
</evidence>
<proteinExistence type="predicted"/>
<dbReference type="RefSeq" id="WP_093358815.1">
    <property type="nucleotide sequence ID" value="NZ_FOLG01000001.1"/>
</dbReference>
<sequence length="144" mass="15923">MLRFFTIGTAIITALVLLLTASLALAGQADTTRALRENDRIDRALTDLTVAYGISLYCPSISARYVRGWGLIRELEHHAVSLGFPRDEVHAYVKDKTERKRVERQARDVLSAKGGRESDPESVCRVGEAEIAAKSQIGLLLRSK</sequence>
<protein>
    <recommendedName>
        <fullName evidence="4">DUF5333 domain-containing protein</fullName>
    </recommendedName>
</protein>
<dbReference type="OrthoDB" id="7658992at2"/>
<organism evidence="2 3">
    <name type="scientific">Tropicimonas isoalkanivorans</name>
    <dbReference type="NCBI Taxonomy" id="441112"/>
    <lineage>
        <taxon>Bacteria</taxon>
        <taxon>Pseudomonadati</taxon>
        <taxon>Pseudomonadota</taxon>
        <taxon>Alphaproteobacteria</taxon>
        <taxon>Rhodobacterales</taxon>
        <taxon>Roseobacteraceae</taxon>
        <taxon>Tropicimonas</taxon>
    </lineage>
</organism>
<dbReference type="EMBL" id="FOLG01000001">
    <property type="protein sequence ID" value="SFB75890.1"/>
    <property type="molecule type" value="Genomic_DNA"/>
</dbReference>
<keyword evidence="1" id="KW-0732">Signal</keyword>
<dbReference type="Proteomes" id="UP000198728">
    <property type="component" value="Unassembled WGS sequence"/>
</dbReference>
<evidence type="ECO:0000313" key="3">
    <source>
        <dbReference type="Proteomes" id="UP000198728"/>
    </source>
</evidence>
<feature type="chain" id="PRO_5011543277" description="DUF5333 domain-containing protein" evidence="1">
    <location>
        <begin position="27"/>
        <end position="144"/>
    </location>
</feature>